<name>A0ABT6FD80_9BACT</name>
<comment type="caution">
    <text evidence="3">The sequence shown here is derived from an EMBL/GenBank/DDBJ whole genome shotgun (WGS) entry which is preliminary data.</text>
</comment>
<reference evidence="3 4" key="1">
    <citation type="submission" date="2023-03" db="EMBL/GenBank/DDBJ databases">
        <title>Paludisphaera mucosa sp. nov. a novel planctomycete from northern fen.</title>
        <authorList>
            <person name="Ivanova A."/>
        </authorList>
    </citation>
    <scope>NUCLEOTIDE SEQUENCE [LARGE SCALE GENOMIC DNA]</scope>
    <source>
        <strain evidence="3 4">Pla2</strain>
    </source>
</reference>
<evidence type="ECO:0000313" key="3">
    <source>
        <dbReference type="EMBL" id="MDG3005536.1"/>
    </source>
</evidence>
<dbReference type="Proteomes" id="UP001216907">
    <property type="component" value="Unassembled WGS sequence"/>
</dbReference>
<proteinExistence type="predicted"/>
<dbReference type="InterPro" id="IPR029062">
    <property type="entry name" value="Class_I_gatase-like"/>
</dbReference>
<keyword evidence="1" id="KW-0812">Transmembrane</keyword>
<keyword evidence="1" id="KW-1133">Transmembrane helix</keyword>
<evidence type="ECO:0000313" key="4">
    <source>
        <dbReference type="Proteomes" id="UP001216907"/>
    </source>
</evidence>
<dbReference type="SUPFAM" id="SSF53300">
    <property type="entry name" value="vWA-like"/>
    <property type="match status" value="1"/>
</dbReference>
<keyword evidence="4" id="KW-1185">Reference proteome</keyword>
<keyword evidence="1" id="KW-0472">Membrane</keyword>
<evidence type="ECO:0000256" key="1">
    <source>
        <dbReference type="SAM" id="Phobius"/>
    </source>
</evidence>
<dbReference type="Pfam" id="PF00092">
    <property type="entry name" value="VWA"/>
    <property type="match status" value="1"/>
</dbReference>
<dbReference type="PANTHER" id="PTHR37947:SF1">
    <property type="entry name" value="BLL2462 PROTEIN"/>
    <property type="match status" value="1"/>
</dbReference>
<dbReference type="EMBL" id="JARRAG010000002">
    <property type="protein sequence ID" value="MDG3005536.1"/>
    <property type="molecule type" value="Genomic_DNA"/>
</dbReference>
<organism evidence="3 4">
    <name type="scientific">Paludisphaera mucosa</name>
    <dbReference type="NCBI Taxonomy" id="3030827"/>
    <lineage>
        <taxon>Bacteria</taxon>
        <taxon>Pseudomonadati</taxon>
        <taxon>Planctomycetota</taxon>
        <taxon>Planctomycetia</taxon>
        <taxon>Isosphaerales</taxon>
        <taxon>Isosphaeraceae</taxon>
        <taxon>Paludisphaera</taxon>
    </lineage>
</organism>
<dbReference type="RefSeq" id="WP_277861868.1">
    <property type="nucleotide sequence ID" value="NZ_JARRAG010000002.1"/>
</dbReference>
<feature type="transmembrane region" description="Helical" evidence="1">
    <location>
        <begin position="34"/>
        <end position="54"/>
    </location>
</feature>
<dbReference type="InterPro" id="IPR036465">
    <property type="entry name" value="vWFA_dom_sf"/>
</dbReference>
<feature type="transmembrane region" description="Helical" evidence="1">
    <location>
        <begin position="66"/>
        <end position="83"/>
    </location>
</feature>
<dbReference type="SMART" id="SM00327">
    <property type="entry name" value="VWA"/>
    <property type="match status" value="1"/>
</dbReference>
<dbReference type="Gene3D" id="3.40.50.410">
    <property type="entry name" value="von Willebrand factor, type A domain"/>
    <property type="match status" value="1"/>
</dbReference>
<evidence type="ECO:0000259" key="2">
    <source>
        <dbReference type="PROSITE" id="PS50234"/>
    </source>
</evidence>
<feature type="transmembrane region" description="Helical" evidence="1">
    <location>
        <begin position="795"/>
        <end position="814"/>
    </location>
</feature>
<sequence>MIDSLLQYLADRMGVEPPRAGEAVAPHIRFEQPWPQWALLSVVVGGSAFVIWLYRRETRASGLMKAVLASLRIALILLTVFLLSEAALSVDRTGLPYLALLVDDSASEQIADQYEKPEAQAQAAALAADAVAKAASAPGAPGKAEPKKAKDDETTRLAVAKGLLLNDDAAMLRTLQKQHRVRLYLVSNATRLLAEIDRPEDVAPAAEKLRAVEPVGAQTRLGDGLRQVLTELRGAPPSALILVSDGQTTEGEPLAKAAEVAARKGVPLFAVGVGSAEPARDLELTDLLVDDVVFVDDAVRFQAKLSARGFEGKKVVVRLRERPAGAKPDEPGREIKSIEVDAPPDGKPARVEIVHDPKETGDKSFVLEVEPRPRELQVDNNRIERTVSVRKEKLKVLLVESEPRYEFRYLKNYLEREETIDLSVVLLSSDPEYSEQDRSAIPVFPASKEDLFAYDVVLFGDVDASYLSQTQMRNLSEFATEKGGGVLFIAGELFNPLSYRGTPLEALLPIELADARNPSAVGSPVAPFHPELTLEGRTSPIFRFGGDEAESARIWQDLPESFWYLEAPRKKPGALVLVDHASATGSDGKLPLILYQFAGSGRTMFHAFDDTWRWRFRSGDRYFGRFWVQTIRFLARSRLAGKRQAELQTDRRAYERGQPIQIRVRFPNPGLVPLDDETSVQVERQGGAGRTLKLRRSPTARNVFEGVLSQAAEGEYTARLLPPPVLDGPIPTAGFRVESPAGEFEKVQMNESELRRAAAATAGAYYPATAAAGLLGDLPKPSKVPLETDPPIPLWNSWPILALFLTLLASEWILRKRARMV</sequence>
<dbReference type="InterPro" id="IPR002035">
    <property type="entry name" value="VWF_A"/>
</dbReference>
<dbReference type="Gene3D" id="3.40.50.880">
    <property type="match status" value="1"/>
</dbReference>
<accession>A0ABT6FD80</accession>
<dbReference type="PROSITE" id="PS50234">
    <property type="entry name" value="VWFA"/>
    <property type="match status" value="1"/>
</dbReference>
<dbReference type="SUPFAM" id="SSF52317">
    <property type="entry name" value="Class I glutamine amidotransferase-like"/>
    <property type="match status" value="1"/>
</dbReference>
<protein>
    <submittedName>
        <fullName evidence="3">VWA domain-containing protein</fullName>
    </submittedName>
</protein>
<dbReference type="PANTHER" id="PTHR37947">
    <property type="entry name" value="BLL2462 PROTEIN"/>
    <property type="match status" value="1"/>
</dbReference>
<feature type="domain" description="VWFA" evidence="2">
    <location>
        <begin position="180"/>
        <end position="283"/>
    </location>
</feature>
<dbReference type="CDD" id="cd00198">
    <property type="entry name" value="vWFA"/>
    <property type="match status" value="1"/>
</dbReference>
<gene>
    <name evidence="3" type="ORF">PZE19_17250</name>
</gene>